<name>A0AA38XFR7_9EURO</name>
<feature type="region of interest" description="Disordered" evidence="1">
    <location>
        <begin position="176"/>
        <end position="210"/>
    </location>
</feature>
<reference evidence="2" key="1">
    <citation type="submission" date="2022-10" db="EMBL/GenBank/DDBJ databases">
        <title>Culturing micro-colonial fungi from biological soil crusts in the Mojave desert and describing Neophaeococcomyces mojavensis, and introducing the new genera and species Taxawa tesnikishii.</title>
        <authorList>
            <person name="Kurbessoian T."/>
            <person name="Stajich J.E."/>
        </authorList>
    </citation>
    <scope>NUCLEOTIDE SEQUENCE</scope>
    <source>
        <strain evidence="2">TK_41</strain>
    </source>
</reference>
<organism evidence="2 3">
    <name type="scientific">Cladophialophora chaetospira</name>
    <dbReference type="NCBI Taxonomy" id="386627"/>
    <lineage>
        <taxon>Eukaryota</taxon>
        <taxon>Fungi</taxon>
        <taxon>Dikarya</taxon>
        <taxon>Ascomycota</taxon>
        <taxon>Pezizomycotina</taxon>
        <taxon>Eurotiomycetes</taxon>
        <taxon>Chaetothyriomycetidae</taxon>
        <taxon>Chaetothyriales</taxon>
        <taxon>Herpotrichiellaceae</taxon>
        <taxon>Cladophialophora</taxon>
    </lineage>
</organism>
<keyword evidence="3" id="KW-1185">Reference proteome</keyword>
<proteinExistence type="predicted"/>
<dbReference type="AlphaFoldDB" id="A0AA38XFR7"/>
<evidence type="ECO:0000256" key="1">
    <source>
        <dbReference type="SAM" id="MobiDB-lite"/>
    </source>
</evidence>
<dbReference type="Proteomes" id="UP001172673">
    <property type="component" value="Unassembled WGS sequence"/>
</dbReference>
<gene>
    <name evidence="2" type="ORF">H2200_004242</name>
</gene>
<protein>
    <submittedName>
        <fullName evidence="2">Uncharacterized protein</fullName>
    </submittedName>
</protein>
<evidence type="ECO:0000313" key="3">
    <source>
        <dbReference type="Proteomes" id="UP001172673"/>
    </source>
</evidence>
<feature type="region of interest" description="Disordered" evidence="1">
    <location>
        <begin position="226"/>
        <end position="264"/>
    </location>
</feature>
<sequence>MTNSILKSRMSGSKLDTKYTSFEAEKSVRSPRTPIYVPDSPSLQAVPPFDHVRIFAEPAANQHAKPSIPPPPNDKPMAWLWICHLCHSRYALGVTRRCLVDGHYYCSGESDKPSGRKKKKHKACSSEFDYAAWTVWGEWRRKALRALQNDRVFKGCENCDFPSQCRYPVDTHPLGDVATATVSPKVPEAEPPKEKRKAEEEKHKSKSTVNEKVDFDQILQSLFPDADSVGLDTPTTKPKKTGSKKKRSSSKSPVPSLELDFSPNDSLHDLVEMDWSNFEEIELGKSKID</sequence>
<feature type="compositionally biased region" description="Basic residues" evidence="1">
    <location>
        <begin position="237"/>
        <end position="249"/>
    </location>
</feature>
<accession>A0AA38XFR7</accession>
<dbReference type="EMBL" id="JAPDRK010000005">
    <property type="protein sequence ID" value="KAJ9612645.1"/>
    <property type="molecule type" value="Genomic_DNA"/>
</dbReference>
<evidence type="ECO:0000313" key="2">
    <source>
        <dbReference type="EMBL" id="KAJ9612645.1"/>
    </source>
</evidence>
<comment type="caution">
    <text evidence="2">The sequence shown here is derived from an EMBL/GenBank/DDBJ whole genome shotgun (WGS) entry which is preliminary data.</text>
</comment>
<feature type="compositionally biased region" description="Basic and acidic residues" evidence="1">
    <location>
        <begin position="187"/>
        <end position="210"/>
    </location>
</feature>